<evidence type="ECO:0000256" key="12">
    <source>
        <dbReference type="PIRSR" id="PIRSR001461-1"/>
    </source>
</evidence>
<dbReference type="SUPFAM" id="SSF51366">
    <property type="entry name" value="Ribulose-phoshate binding barrel"/>
    <property type="match status" value="1"/>
</dbReference>
<evidence type="ECO:0000256" key="4">
    <source>
        <dbReference type="ARBA" id="ARBA00001947"/>
    </source>
</evidence>
<evidence type="ECO:0000256" key="8">
    <source>
        <dbReference type="ARBA" id="ARBA00022723"/>
    </source>
</evidence>
<dbReference type="PANTHER" id="PTHR11749">
    <property type="entry name" value="RIBULOSE-5-PHOSPHATE-3-EPIMERASE"/>
    <property type="match status" value="1"/>
</dbReference>
<dbReference type="PROSITE" id="PS01086">
    <property type="entry name" value="RIBUL_P_3_EPIMER_2"/>
    <property type="match status" value="1"/>
</dbReference>
<comment type="cofactor">
    <cofactor evidence="4">
        <name>Zn(2+)</name>
        <dbReference type="ChEBI" id="CHEBI:29105"/>
    </cofactor>
</comment>
<feature type="binding site" evidence="13">
    <location>
        <position position="65"/>
    </location>
    <ligand>
        <name>a divalent metal cation</name>
        <dbReference type="ChEBI" id="CHEBI:60240"/>
    </ligand>
</feature>
<protein>
    <recommendedName>
        <fullName evidence="7 10">Ribulose-phosphate 3-epimerase</fullName>
        <ecNumber evidence="7 10">5.1.3.1</ecNumber>
    </recommendedName>
</protein>
<keyword evidence="9 11" id="KW-0413">Isomerase</keyword>
<evidence type="ECO:0000256" key="6">
    <source>
        <dbReference type="ARBA" id="ARBA00009541"/>
    </source>
</evidence>
<keyword evidence="13" id="KW-0170">Cobalt</keyword>
<dbReference type="PIRSF" id="PIRSF001461">
    <property type="entry name" value="RPE"/>
    <property type="match status" value="1"/>
</dbReference>
<reference evidence="15 16" key="1">
    <citation type="submission" date="2018-05" db="EMBL/GenBank/DDBJ databases">
        <title>Evaluation of testing and processing parameters for the GenePOC Carba assay.</title>
        <authorList>
            <person name="Walsh T.R."/>
        </authorList>
    </citation>
    <scope>NUCLEOTIDE SEQUENCE [LARGE SCALE GENOMIC DNA]</scope>
    <source>
        <strain evidence="15 16">PECIMP</strain>
    </source>
</reference>
<sequence>MRLLGASLMCADFLQLGGQISELEKGGIDFYHIDIMDGQFVDNFALSIDFIRSIKPLTTRPIDVHLMVDKPERYIEPLVKAGADIITVHAEAVTHLHGVLSTIRSHGVKAGVALNPSTHVESLGYVVDLIDVLLIMTVNPGFAGQKFIDAMHEKVRFAHTWLKEHGSDAVIEVDGNIGHHTIPPCVAEGAGMFVLGTSALFHSRGTLAENLAETRAITDTVQMES</sequence>
<dbReference type="GO" id="GO:0005975">
    <property type="term" value="P:carbohydrate metabolic process"/>
    <property type="evidence" value="ECO:0007669"/>
    <property type="project" value="InterPro"/>
</dbReference>
<comment type="catalytic activity">
    <reaction evidence="1 11">
        <text>D-ribulose 5-phosphate = D-xylulose 5-phosphate</text>
        <dbReference type="Rhea" id="RHEA:13677"/>
        <dbReference type="ChEBI" id="CHEBI:57737"/>
        <dbReference type="ChEBI" id="CHEBI:58121"/>
        <dbReference type="EC" id="5.1.3.1"/>
    </reaction>
</comment>
<feature type="binding site" evidence="13">
    <location>
        <position position="34"/>
    </location>
    <ligand>
        <name>a divalent metal cation</name>
        <dbReference type="ChEBI" id="CHEBI:60240"/>
    </ligand>
</feature>
<evidence type="ECO:0000256" key="1">
    <source>
        <dbReference type="ARBA" id="ARBA00001782"/>
    </source>
</evidence>
<comment type="similarity">
    <text evidence="6 11">Belongs to the ribulose-phosphate 3-epimerase family.</text>
</comment>
<keyword evidence="13" id="KW-0464">Manganese</keyword>
<feature type="active site" description="Proton donor" evidence="12">
    <location>
        <position position="174"/>
    </location>
</feature>
<dbReference type="InterPro" id="IPR000056">
    <property type="entry name" value="Ribul_P_3_epim-like"/>
</dbReference>
<feature type="binding site" evidence="13">
    <location>
        <position position="32"/>
    </location>
    <ligand>
        <name>a divalent metal cation</name>
        <dbReference type="ChEBI" id="CHEBI:60240"/>
    </ligand>
</feature>
<dbReference type="NCBIfam" id="NF004076">
    <property type="entry name" value="PRK05581.1-4"/>
    <property type="match status" value="1"/>
</dbReference>
<evidence type="ECO:0000256" key="7">
    <source>
        <dbReference type="ARBA" id="ARBA00013188"/>
    </source>
</evidence>
<feature type="binding site" evidence="13">
    <location>
        <position position="174"/>
    </location>
    <ligand>
        <name>a divalent metal cation</name>
        <dbReference type="ChEBI" id="CHEBI:60240"/>
    </ligand>
</feature>
<dbReference type="EC" id="5.1.3.1" evidence="7 10"/>
<comment type="cofactor">
    <cofactor evidence="3">
        <name>Co(2+)</name>
        <dbReference type="ChEBI" id="CHEBI:48828"/>
    </cofactor>
</comment>
<keyword evidence="13" id="KW-0862">Zinc</keyword>
<accession>A0A9X7Q3C8</accession>
<dbReference type="CDD" id="cd00429">
    <property type="entry name" value="RPE"/>
    <property type="match status" value="1"/>
</dbReference>
<dbReference type="EMBL" id="QHMI01000050">
    <property type="protein sequence ID" value="PXB33348.1"/>
    <property type="molecule type" value="Genomic_DNA"/>
</dbReference>
<dbReference type="InterPro" id="IPR013785">
    <property type="entry name" value="Aldolase_TIM"/>
</dbReference>
<evidence type="ECO:0000256" key="13">
    <source>
        <dbReference type="PIRSR" id="PIRSR001461-2"/>
    </source>
</evidence>
<dbReference type="InterPro" id="IPR026019">
    <property type="entry name" value="Ribul_P_3_epim"/>
</dbReference>
<evidence type="ECO:0000256" key="3">
    <source>
        <dbReference type="ARBA" id="ARBA00001941"/>
    </source>
</evidence>
<proteinExistence type="inferred from homology"/>
<keyword evidence="8 13" id="KW-0479">Metal-binding</keyword>
<organism evidence="15 16">
    <name type="scientific">Enterobacter hormaechei</name>
    <dbReference type="NCBI Taxonomy" id="158836"/>
    <lineage>
        <taxon>Bacteria</taxon>
        <taxon>Pseudomonadati</taxon>
        <taxon>Pseudomonadota</taxon>
        <taxon>Gammaproteobacteria</taxon>
        <taxon>Enterobacterales</taxon>
        <taxon>Enterobacteriaceae</taxon>
        <taxon>Enterobacter</taxon>
        <taxon>Enterobacter cloacae complex</taxon>
    </lineage>
</organism>
<comment type="cofactor">
    <cofactor evidence="2">
        <name>Mn(2+)</name>
        <dbReference type="ChEBI" id="CHEBI:29035"/>
    </cofactor>
</comment>
<evidence type="ECO:0000256" key="5">
    <source>
        <dbReference type="ARBA" id="ARBA00001954"/>
    </source>
</evidence>
<dbReference type="Proteomes" id="UP000246375">
    <property type="component" value="Unassembled WGS sequence"/>
</dbReference>
<comment type="caution">
    <text evidence="15">The sequence shown here is derived from an EMBL/GenBank/DDBJ whole genome shotgun (WGS) entry which is preliminary data.</text>
</comment>
<dbReference type="GO" id="GO:0046872">
    <property type="term" value="F:metal ion binding"/>
    <property type="evidence" value="ECO:0007669"/>
    <property type="project" value="UniProtKB-KW"/>
</dbReference>
<evidence type="ECO:0000256" key="2">
    <source>
        <dbReference type="ARBA" id="ARBA00001936"/>
    </source>
</evidence>
<dbReference type="Gene3D" id="3.20.20.70">
    <property type="entry name" value="Aldolase class I"/>
    <property type="match status" value="1"/>
</dbReference>
<comment type="cofactor">
    <cofactor evidence="5">
        <name>Fe(2+)</name>
        <dbReference type="ChEBI" id="CHEBI:29033"/>
    </cofactor>
</comment>
<evidence type="ECO:0000313" key="16">
    <source>
        <dbReference type="Proteomes" id="UP000246375"/>
    </source>
</evidence>
<evidence type="ECO:0000256" key="10">
    <source>
        <dbReference type="NCBIfam" id="TIGR01163"/>
    </source>
</evidence>
<feature type="binding site" evidence="14">
    <location>
        <begin position="141"/>
        <end position="144"/>
    </location>
    <ligand>
        <name>substrate</name>
    </ligand>
</feature>
<evidence type="ECO:0000256" key="9">
    <source>
        <dbReference type="ARBA" id="ARBA00023235"/>
    </source>
</evidence>
<dbReference type="AlphaFoldDB" id="A0A9X7Q3C8"/>
<dbReference type="InterPro" id="IPR011060">
    <property type="entry name" value="RibuloseP-bd_barrel"/>
</dbReference>
<evidence type="ECO:0000256" key="11">
    <source>
        <dbReference type="PIRNR" id="PIRNR001461"/>
    </source>
</evidence>
<dbReference type="NCBIfam" id="TIGR01163">
    <property type="entry name" value="rpe"/>
    <property type="match status" value="1"/>
</dbReference>
<gene>
    <name evidence="15" type="primary">rpe</name>
    <name evidence="15" type="ORF">DL189_24780</name>
</gene>
<dbReference type="RefSeq" id="WP_044715392.1">
    <property type="nucleotide sequence ID" value="NZ_CAXOGX010000069.1"/>
</dbReference>
<comment type="cofactor">
    <cofactor evidence="13">
        <name>a divalent metal cation</name>
        <dbReference type="ChEBI" id="CHEBI:60240"/>
    </cofactor>
    <text evidence="13">Binds 1 divalent metal cation per subunit.</text>
</comment>
<dbReference type="GO" id="GO:0005737">
    <property type="term" value="C:cytoplasm"/>
    <property type="evidence" value="ECO:0007669"/>
    <property type="project" value="UniProtKB-ARBA"/>
</dbReference>
<dbReference type="Pfam" id="PF00834">
    <property type="entry name" value="Ribul_P_3_epim"/>
    <property type="match status" value="1"/>
</dbReference>
<feature type="active site" description="Proton acceptor" evidence="12">
    <location>
        <position position="34"/>
    </location>
</feature>
<dbReference type="GO" id="GO:0004750">
    <property type="term" value="F:D-ribulose-phosphate 3-epimerase activity"/>
    <property type="evidence" value="ECO:0007669"/>
    <property type="project" value="UniProtKB-UniRule"/>
</dbReference>
<feature type="binding site" evidence="14">
    <location>
        <position position="65"/>
    </location>
    <ligand>
        <name>substrate</name>
    </ligand>
</feature>
<evidence type="ECO:0000256" key="14">
    <source>
        <dbReference type="PIRSR" id="PIRSR001461-3"/>
    </source>
</evidence>
<evidence type="ECO:0000313" key="15">
    <source>
        <dbReference type="EMBL" id="PXB33348.1"/>
    </source>
</evidence>
<name>A0A9X7Q3C8_9ENTR</name>
<dbReference type="GO" id="GO:0006098">
    <property type="term" value="P:pentose-phosphate shunt"/>
    <property type="evidence" value="ECO:0007669"/>
    <property type="project" value="UniProtKB-UniRule"/>
</dbReference>
<feature type="binding site" evidence="14">
    <location>
        <position position="7"/>
    </location>
    <ligand>
        <name>substrate</name>
    </ligand>
</feature>
<dbReference type="FunFam" id="3.20.20.70:FF:000004">
    <property type="entry name" value="Ribulose-phosphate 3-epimerase"/>
    <property type="match status" value="1"/>
</dbReference>
<keyword evidence="11" id="KW-0119">Carbohydrate metabolism</keyword>